<dbReference type="InterPro" id="IPR051400">
    <property type="entry name" value="HAD-like_hydrolase"/>
</dbReference>
<accession>A0ABW0QUZ7</accession>
<comment type="cofactor">
    <cofactor evidence="1">
        <name>Mg(2+)</name>
        <dbReference type="ChEBI" id="CHEBI:18420"/>
    </cofactor>
</comment>
<keyword evidence="2" id="KW-0479">Metal-binding</keyword>
<dbReference type="Proteomes" id="UP001596108">
    <property type="component" value="Unassembled WGS sequence"/>
</dbReference>
<evidence type="ECO:0000256" key="4">
    <source>
        <dbReference type="ARBA" id="ARBA00022842"/>
    </source>
</evidence>
<keyword evidence="3 5" id="KW-0378">Hydrolase</keyword>
<dbReference type="NCBIfam" id="TIGR01549">
    <property type="entry name" value="HAD-SF-IA-v1"/>
    <property type="match status" value="1"/>
</dbReference>
<dbReference type="EC" id="3.1.3.-" evidence="5"/>
<dbReference type="SFLD" id="SFLDG01135">
    <property type="entry name" value="C1.5.6:_HAD__Beta-PGM__Phospha"/>
    <property type="match status" value="1"/>
</dbReference>
<protein>
    <submittedName>
        <fullName evidence="5">HAD family hydrolase</fullName>
        <ecNumber evidence="5">3.1.3.-</ecNumber>
    </submittedName>
</protein>
<dbReference type="RefSeq" id="WP_378110119.1">
    <property type="nucleotide sequence ID" value="NZ_JBHSNC010000007.1"/>
</dbReference>
<proteinExistence type="predicted"/>
<evidence type="ECO:0000256" key="1">
    <source>
        <dbReference type="ARBA" id="ARBA00001946"/>
    </source>
</evidence>
<evidence type="ECO:0000256" key="3">
    <source>
        <dbReference type="ARBA" id="ARBA00022801"/>
    </source>
</evidence>
<comment type="caution">
    <text evidence="5">The sequence shown here is derived from an EMBL/GenBank/DDBJ whole genome shotgun (WGS) entry which is preliminary data.</text>
</comment>
<dbReference type="SFLD" id="SFLDG01129">
    <property type="entry name" value="C1.5:_HAD__Beta-PGM__Phosphata"/>
    <property type="match status" value="1"/>
</dbReference>
<dbReference type="InterPro" id="IPR036412">
    <property type="entry name" value="HAD-like_sf"/>
</dbReference>
<keyword evidence="6" id="KW-1185">Reference proteome</keyword>
<dbReference type="PANTHER" id="PTHR46470">
    <property type="entry name" value="N-ACYLNEURAMINATE-9-PHOSPHATASE"/>
    <property type="match status" value="1"/>
</dbReference>
<dbReference type="SUPFAM" id="SSF56784">
    <property type="entry name" value="HAD-like"/>
    <property type="match status" value="1"/>
</dbReference>
<dbReference type="EMBL" id="JBHSNC010000007">
    <property type="protein sequence ID" value="MFC5528293.1"/>
    <property type="molecule type" value="Genomic_DNA"/>
</dbReference>
<evidence type="ECO:0000313" key="6">
    <source>
        <dbReference type="Proteomes" id="UP001596108"/>
    </source>
</evidence>
<dbReference type="GO" id="GO:0016787">
    <property type="term" value="F:hydrolase activity"/>
    <property type="evidence" value="ECO:0007669"/>
    <property type="project" value="UniProtKB-KW"/>
</dbReference>
<dbReference type="Gene3D" id="3.40.50.1000">
    <property type="entry name" value="HAD superfamily/HAD-like"/>
    <property type="match status" value="1"/>
</dbReference>
<organism evidence="5 6">
    <name type="scientific">Cohnella yongneupensis</name>
    <dbReference type="NCBI Taxonomy" id="425006"/>
    <lineage>
        <taxon>Bacteria</taxon>
        <taxon>Bacillati</taxon>
        <taxon>Bacillota</taxon>
        <taxon>Bacilli</taxon>
        <taxon>Bacillales</taxon>
        <taxon>Paenibacillaceae</taxon>
        <taxon>Cohnella</taxon>
    </lineage>
</organism>
<dbReference type="InterPro" id="IPR023214">
    <property type="entry name" value="HAD_sf"/>
</dbReference>
<dbReference type="PRINTS" id="PR00413">
    <property type="entry name" value="HADHALOGNASE"/>
</dbReference>
<name>A0ABW0QUZ7_9BACL</name>
<dbReference type="NCBIfam" id="TIGR01509">
    <property type="entry name" value="HAD-SF-IA-v3"/>
    <property type="match status" value="1"/>
</dbReference>
<dbReference type="PANTHER" id="PTHR46470:SF2">
    <property type="entry name" value="GLYCERALDEHYDE 3-PHOSPHATE PHOSPHATASE"/>
    <property type="match status" value="1"/>
</dbReference>
<dbReference type="InterPro" id="IPR006439">
    <property type="entry name" value="HAD-SF_hydro_IA"/>
</dbReference>
<dbReference type="SFLD" id="SFLDS00003">
    <property type="entry name" value="Haloacid_Dehalogenase"/>
    <property type="match status" value="1"/>
</dbReference>
<keyword evidence="4" id="KW-0460">Magnesium</keyword>
<gene>
    <name evidence="5" type="ORF">ACFPQ4_02350</name>
</gene>
<evidence type="ECO:0000256" key="2">
    <source>
        <dbReference type="ARBA" id="ARBA00022723"/>
    </source>
</evidence>
<sequence length="220" mass="25002">MSEIKAVILDLDNTVLDRTSTFRAFAASFVDHYFAHAEHRVKLIEDIVARDLDGYKDKPALFRELLSDYEWTAKPDHEALMNYYRVHYVKHATLMDQAKNVLSYLRSKYRTALITNGMTTIQYGKIDQAGIRDDFDLIIVSEEAGVKKPDPAIFGMATKKFGLTPAQCVYVGDHPVNDIGGAANAGMQTIWLQWTQPWREEVKAKPLHTITRLAQLTNLL</sequence>
<evidence type="ECO:0000313" key="5">
    <source>
        <dbReference type="EMBL" id="MFC5528293.1"/>
    </source>
</evidence>
<dbReference type="Gene3D" id="1.10.150.520">
    <property type="match status" value="1"/>
</dbReference>
<reference evidence="6" key="1">
    <citation type="journal article" date="2019" name="Int. J. Syst. Evol. Microbiol.">
        <title>The Global Catalogue of Microorganisms (GCM) 10K type strain sequencing project: providing services to taxonomists for standard genome sequencing and annotation.</title>
        <authorList>
            <consortium name="The Broad Institute Genomics Platform"/>
            <consortium name="The Broad Institute Genome Sequencing Center for Infectious Disease"/>
            <person name="Wu L."/>
            <person name="Ma J."/>
        </authorList>
    </citation>
    <scope>NUCLEOTIDE SEQUENCE [LARGE SCALE GENOMIC DNA]</scope>
    <source>
        <strain evidence="6">CGMCC 1.18578</strain>
    </source>
</reference>
<dbReference type="Pfam" id="PF00702">
    <property type="entry name" value="Hydrolase"/>
    <property type="match status" value="1"/>
</dbReference>